<dbReference type="Pfam" id="PF00535">
    <property type="entry name" value="Glycos_transf_2"/>
    <property type="match status" value="1"/>
</dbReference>
<dbReference type="InterPro" id="IPR029044">
    <property type="entry name" value="Nucleotide-diphossugar_trans"/>
</dbReference>
<comment type="caution">
    <text evidence="2">The sequence shown here is derived from an EMBL/GenBank/DDBJ whole genome shotgun (WGS) entry which is preliminary data.</text>
</comment>
<dbReference type="RefSeq" id="WP_229432201.1">
    <property type="nucleotide sequence ID" value="NZ_JAJHPV010000013.1"/>
</dbReference>
<dbReference type="EC" id="2.4.-.-" evidence="2"/>
<gene>
    <name evidence="2" type="ORF">LMJ30_09990</name>
</gene>
<dbReference type="Proteomes" id="UP001198701">
    <property type="component" value="Unassembled WGS sequence"/>
</dbReference>
<protein>
    <submittedName>
        <fullName evidence="2">Glycosyltransferase</fullName>
        <ecNumber evidence="2">2.4.-.-</ecNumber>
    </submittedName>
</protein>
<keyword evidence="2" id="KW-0328">Glycosyltransferase</keyword>
<dbReference type="SUPFAM" id="SSF53448">
    <property type="entry name" value="Nucleotide-diphospho-sugar transferases"/>
    <property type="match status" value="1"/>
</dbReference>
<keyword evidence="3" id="KW-1185">Reference proteome</keyword>
<reference evidence="2 3" key="1">
    <citation type="submission" date="2021-11" db="EMBL/GenBank/DDBJ databases">
        <authorList>
            <person name="Huq M.A."/>
        </authorList>
    </citation>
    <scope>NUCLEOTIDE SEQUENCE [LARGE SCALE GENOMIC DNA]</scope>
    <source>
        <strain evidence="2 3">MAHUQ-52</strain>
    </source>
</reference>
<feature type="domain" description="Glycosyltransferase 2-like" evidence="1">
    <location>
        <begin position="442"/>
        <end position="556"/>
    </location>
</feature>
<dbReference type="EMBL" id="JAJHPV010000013">
    <property type="protein sequence ID" value="MCC6071284.1"/>
    <property type="molecule type" value="Genomic_DNA"/>
</dbReference>
<keyword evidence="2" id="KW-0808">Transferase</keyword>
<dbReference type="Gene3D" id="3.90.550.10">
    <property type="entry name" value="Spore Coat Polysaccharide Biosynthesis Protein SpsA, Chain A"/>
    <property type="match status" value="1"/>
</dbReference>
<evidence type="ECO:0000313" key="3">
    <source>
        <dbReference type="Proteomes" id="UP001198701"/>
    </source>
</evidence>
<dbReference type="InterPro" id="IPR050834">
    <property type="entry name" value="Glycosyltransf_2"/>
</dbReference>
<accession>A0ABS8IVL2</accession>
<organism evidence="2 3">
    <name type="scientific">Massilia agrisoli</name>
    <dbReference type="NCBI Taxonomy" id="2892444"/>
    <lineage>
        <taxon>Bacteria</taxon>
        <taxon>Pseudomonadati</taxon>
        <taxon>Pseudomonadota</taxon>
        <taxon>Betaproteobacteria</taxon>
        <taxon>Burkholderiales</taxon>
        <taxon>Oxalobacteraceae</taxon>
        <taxon>Telluria group</taxon>
        <taxon>Massilia</taxon>
    </lineage>
</organism>
<sequence length="831" mass="91554">MVTSKKIKKVVGPKDPHHTNVAAAFNRAEFEAFGARVLAPIMSEFLGRLHATVLAASYQGIPSLFCHRAGLRILHLYTCWLAARNETLPAHVATIKTSRISALKAGFARAPELSITGIGMHLPGLDLHAVASILLDGKLTEKKGRLAPMPLHEFMKTDHEVALQIGTHLKDQSTLMARYLKELSGGSKRMLLIDSGWAGTSQLVLEHAFPEYTFEGVYFGTIGRANILGHTPGKMHGLMFNSEGFQYNREAPETAFVLHRHLIESLFEPGLPSVTHITKRDIAGPHTLPEAELLERPSCAWDEMYSVVLKAVVEAASTGPALRAKQYEHALAAITEVLVFPTPDSALIASGKFRSNDLGREGGVDPLIEPIQRFEGDCVECRINDALWPAGQAALEHKNPAMRRLAQEKLLMKSATDEKPADYFVASTDAQKSVVQKDDVAIITRTKNRPTLLRRAAESVASQSYKDLEWVIVNDGGELDDVLSVVRNSMADPSRITICHNHRSLGMEGASNAGIGCSASTWLVIHDDDDSWHTDFLKTTTNFLKANSAVYKGVITGTVLVSEEIIGDTVIEHSRHPYQEWVKTVHLAEMATGNFFAPIAFVFSRHVYERVGGYDHKLPVLGDWDFNLRFLLEADIGVISAPLAYYHHRNVGSAGAYSNSVVGGIEKHLMYNSIVRNKYIRESASNPKLSALANLVNSGYLQLDTRGRLDHVRSLAEQAIYSGSATQIARNNAYSSNDLDERWVMMCALATKLSAATNEEVCVEQLFRNYQTNGLASLGKIDLVTPPDFDDAAYLGRYPDIAHSVAMGNFKSGYLHFVHHGQHEGRLRPKK</sequence>
<dbReference type="InterPro" id="IPR001173">
    <property type="entry name" value="Glyco_trans_2-like"/>
</dbReference>
<dbReference type="GO" id="GO:0016757">
    <property type="term" value="F:glycosyltransferase activity"/>
    <property type="evidence" value="ECO:0007669"/>
    <property type="project" value="UniProtKB-KW"/>
</dbReference>
<evidence type="ECO:0000259" key="1">
    <source>
        <dbReference type="Pfam" id="PF00535"/>
    </source>
</evidence>
<evidence type="ECO:0000313" key="2">
    <source>
        <dbReference type="EMBL" id="MCC6071284.1"/>
    </source>
</evidence>
<dbReference type="PANTHER" id="PTHR43685">
    <property type="entry name" value="GLYCOSYLTRANSFERASE"/>
    <property type="match status" value="1"/>
</dbReference>
<name>A0ABS8IVL2_9BURK</name>
<proteinExistence type="predicted"/>
<dbReference type="PANTHER" id="PTHR43685:SF2">
    <property type="entry name" value="GLYCOSYLTRANSFERASE 2-LIKE DOMAIN-CONTAINING PROTEIN"/>
    <property type="match status" value="1"/>
</dbReference>